<dbReference type="OrthoDB" id="3250441at2759"/>
<evidence type="ECO:0000313" key="2">
    <source>
        <dbReference type="Proteomes" id="UP000053593"/>
    </source>
</evidence>
<dbReference type="AlphaFoldDB" id="A0A0D0CD74"/>
<sequence length="350" mass="40441">MNHSVSEQLLSGFFYRHHHQLGERGIIHAFPFDSTTRVRHLADYVLEYAGLWFKPAEKFEELKYPKKAPLHIGFFKVDLPIKPIETIQNRVQHWLEQNCEQDQLRSRQEISKLWTDNVDPDSRIQFIVLTLDDLHSRLKNMANISQLPSPSQSAIDPKSCHNVAGGVYDGRPAGFHGLPNALFDSRLAKLEEAMSNLDTIEVDKVYIEFALKLISASIAFYRQDNHRERRLCEIIFDNLFPNGEWLKEIKHGKPEAFWLLSLIFELKNERGVGGDARMQCILDYLKLLNDPNQVCCCGTLVANTDVDGSRHALFEKLLVAHPFCLVWLEPSSIFRQLYTLMRLTSTTFFR</sequence>
<evidence type="ECO:0000313" key="1">
    <source>
        <dbReference type="EMBL" id="KIK52913.1"/>
    </source>
</evidence>
<reference evidence="1 2" key="1">
    <citation type="submission" date="2014-04" db="EMBL/GenBank/DDBJ databases">
        <title>Evolutionary Origins and Diversification of the Mycorrhizal Mutualists.</title>
        <authorList>
            <consortium name="DOE Joint Genome Institute"/>
            <consortium name="Mycorrhizal Genomics Consortium"/>
            <person name="Kohler A."/>
            <person name="Kuo A."/>
            <person name="Nagy L.G."/>
            <person name="Floudas D."/>
            <person name="Copeland A."/>
            <person name="Barry K.W."/>
            <person name="Cichocki N."/>
            <person name="Veneault-Fourrey C."/>
            <person name="LaButti K."/>
            <person name="Lindquist E.A."/>
            <person name="Lipzen A."/>
            <person name="Lundell T."/>
            <person name="Morin E."/>
            <person name="Murat C."/>
            <person name="Riley R."/>
            <person name="Ohm R."/>
            <person name="Sun H."/>
            <person name="Tunlid A."/>
            <person name="Henrissat B."/>
            <person name="Grigoriev I.V."/>
            <person name="Hibbett D.S."/>
            <person name="Martin F."/>
        </authorList>
    </citation>
    <scope>NUCLEOTIDE SEQUENCE [LARGE SCALE GENOMIC DNA]</scope>
    <source>
        <strain evidence="1 2">FD-317 M1</strain>
    </source>
</reference>
<keyword evidence="2" id="KW-1185">Reference proteome</keyword>
<dbReference type="HOGENOM" id="CLU_792396_0_0_1"/>
<proteinExistence type="predicted"/>
<name>A0A0D0CD74_9AGAR</name>
<organism evidence="1 2">
    <name type="scientific">Collybiopsis luxurians FD-317 M1</name>
    <dbReference type="NCBI Taxonomy" id="944289"/>
    <lineage>
        <taxon>Eukaryota</taxon>
        <taxon>Fungi</taxon>
        <taxon>Dikarya</taxon>
        <taxon>Basidiomycota</taxon>
        <taxon>Agaricomycotina</taxon>
        <taxon>Agaricomycetes</taxon>
        <taxon>Agaricomycetidae</taxon>
        <taxon>Agaricales</taxon>
        <taxon>Marasmiineae</taxon>
        <taxon>Omphalotaceae</taxon>
        <taxon>Collybiopsis</taxon>
        <taxon>Collybiopsis luxurians</taxon>
    </lineage>
</organism>
<dbReference type="EMBL" id="KN834836">
    <property type="protein sequence ID" value="KIK52913.1"/>
    <property type="molecule type" value="Genomic_DNA"/>
</dbReference>
<gene>
    <name evidence="1" type="ORF">GYMLUDRAFT_77698</name>
</gene>
<accession>A0A0D0CD74</accession>
<dbReference type="Proteomes" id="UP000053593">
    <property type="component" value="Unassembled WGS sequence"/>
</dbReference>
<protein>
    <submittedName>
        <fullName evidence="1">Uncharacterized protein</fullName>
    </submittedName>
</protein>